<evidence type="ECO:0000256" key="1">
    <source>
        <dbReference type="ARBA" id="ARBA00003065"/>
    </source>
</evidence>
<keyword evidence="5 8" id="KW-0233">DNA recombination</keyword>
<keyword evidence="11" id="KW-1185">Reference proteome</keyword>
<sequence length="244" mass="27100">MSERVSLQPAYVLHQRAYRETSRLLEVLTRDYGRIGIVARGARRPGSRVRPLLQPFVPLLLSWSAPGELATLTGAESAGRALHLQGDALVCGFYLNELLLRLLTRHDPAPELFSAYHDALGRLQTHGCDPTILRRFEKRLLDVLGYGLQLHEDARGEALSADGHYHYEPERGAIPAGADRDTPTGGITILGRCLQALAADTPLDETCQKQAQRLLASILAPHLGPRPLKSRDLLIRTRRRRTTE</sequence>
<keyword evidence="4 8" id="KW-0227">DNA damage</keyword>
<evidence type="ECO:0000256" key="7">
    <source>
        <dbReference type="ARBA" id="ARBA00033409"/>
    </source>
</evidence>
<accession>A0A369CF48</accession>
<dbReference type="PANTHER" id="PTHR33991:SF1">
    <property type="entry name" value="DNA REPAIR PROTEIN RECO"/>
    <property type="match status" value="1"/>
</dbReference>
<feature type="domain" description="DNA replication/recombination mediator RecO N-terminal" evidence="9">
    <location>
        <begin position="8"/>
        <end position="77"/>
    </location>
</feature>
<dbReference type="GO" id="GO:0006302">
    <property type="term" value="P:double-strand break repair"/>
    <property type="evidence" value="ECO:0007669"/>
    <property type="project" value="TreeGrafter"/>
</dbReference>
<gene>
    <name evidence="8" type="primary">recO</name>
    <name evidence="10" type="ORF">DFQ59_102215</name>
</gene>
<name>A0A369CF48_9GAMM</name>
<dbReference type="NCBIfam" id="TIGR00613">
    <property type="entry name" value="reco"/>
    <property type="match status" value="1"/>
</dbReference>
<comment type="similarity">
    <text evidence="2 8">Belongs to the RecO family.</text>
</comment>
<evidence type="ECO:0000256" key="8">
    <source>
        <dbReference type="HAMAP-Rule" id="MF_00201"/>
    </source>
</evidence>
<dbReference type="Pfam" id="PF02565">
    <property type="entry name" value="RecO_C"/>
    <property type="match status" value="1"/>
</dbReference>
<dbReference type="Pfam" id="PF11967">
    <property type="entry name" value="RecO_N"/>
    <property type="match status" value="1"/>
</dbReference>
<dbReference type="InterPro" id="IPR003717">
    <property type="entry name" value="RecO"/>
</dbReference>
<dbReference type="OrthoDB" id="9804792at2"/>
<dbReference type="InterPro" id="IPR042242">
    <property type="entry name" value="RecO_C"/>
</dbReference>
<evidence type="ECO:0000256" key="6">
    <source>
        <dbReference type="ARBA" id="ARBA00023204"/>
    </source>
</evidence>
<keyword evidence="6 8" id="KW-0234">DNA repair</keyword>
<comment type="caution">
    <text evidence="10">The sequence shown here is derived from an EMBL/GenBank/DDBJ whole genome shotgun (WGS) entry which is preliminary data.</text>
</comment>
<dbReference type="RefSeq" id="WP_114278704.1">
    <property type="nucleotide sequence ID" value="NZ_QPJY01000002.1"/>
</dbReference>
<reference evidence="10 11" key="1">
    <citation type="submission" date="2018-07" db="EMBL/GenBank/DDBJ databases">
        <title>Genomic Encyclopedia of Type Strains, Phase IV (KMG-IV): sequencing the most valuable type-strain genomes for metagenomic binning, comparative biology and taxonomic classification.</title>
        <authorList>
            <person name="Goeker M."/>
        </authorList>
    </citation>
    <scope>NUCLEOTIDE SEQUENCE [LARGE SCALE GENOMIC DNA]</scope>
    <source>
        <strain evidence="10 11">DSM 26407</strain>
    </source>
</reference>
<protein>
    <recommendedName>
        <fullName evidence="3 8">DNA repair protein RecO</fullName>
    </recommendedName>
    <alternativeName>
        <fullName evidence="7 8">Recombination protein O</fullName>
    </alternativeName>
</protein>
<evidence type="ECO:0000256" key="2">
    <source>
        <dbReference type="ARBA" id="ARBA00007452"/>
    </source>
</evidence>
<dbReference type="Gene3D" id="1.20.1440.120">
    <property type="entry name" value="Recombination protein O, C-terminal domain"/>
    <property type="match status" value="1"/>
</dbReference>
<dbReference type="SUPFAM" id="SSF57863">
    <property type="entry name" value="ArfGap/RecO-like zinc finger"/>
    <property type="match status" value="1"/>
</dbReference>
<dbReference type="Proteomes" id="UP000252707">
    <property type="component" value="Unassembled WGS sequence"/>
</dbReference>
<evidence type="ECO:0000256" key="3">
    <source>
        <dbReference type="ARBA" id="ARBA00021310"/>
    </source>
</evidence>
<dbReference type="InterPro" id="IPR022572">
    <property type="entry name" value="DNA_rep/recomb_RecO_N"/>
</dbReference>
<dbReference type="InterPro" id="IPR037278">
    <property type="entry name" value="ARFGAP/RecO"/>
</dbReference>
<dbReference type="HAMAP" id="MF_00201">
    <property type="entry name" value="RecO"/>
    <property type="match status" value="1"/>
</dbReference>
<comment type="function">
    <text evidence="1 8">Involved in DNA repair and RecF pathway recombination.</text>
</comment>
<dbReference type="AlphaFoldDB" id="A0A369CF48"/>
<dbReference type="SUPFAM" id="SSF50249">
    <property type="entry name" value="Nucleic acid-binding proteins"/>
    <property type="match status" value="1"/>
</dbReference>
<dbReference type="PANTHER" id="PTHR33991">
    <property type="entry name" value="DNA REPAIR PROTEIN RECO"/>
    <property type="match status" value="1"/>
</dbReference>
<dbReference type="GO" id="GO:0043590">
    <property type="term" value="C:bacterial nucleoid"/>
    <property type="evidence" value="ECO:0007669"/>
    <property type="project" value="TreeGrafter"/>
</dbReference>
<evidence type="ECO:0000256" key="5">
    <source>
        <dbReference type="ARBA" id="ARBA00023172"/>
    </source>
</evidence>
<organism evidence="10 11">
    <name type="scientific">Thioalbus denitrificans</name>
    <dbReference type="NCBI Taxonomy" id="547122"/>
    <lineage>
        <taxon>Bacteria</taxon>
        <taxon>Pseudomonadati</taxon>
        <taxon>Pseudomonadota</taxon>
        <taxon>Gammaproteobacteria</taxon>
        <taxon>Chromatiales</taxon>
        <taxon>Ectothiorhodospiraceae</taxon>
        <taxon>Thioalbus</taxon>
    </lineage>
</organism>
<dbReference type="InterPro" id="IPR012340">
    <property type="entry name" value="NA-bd_OB-fold"/>
</dbReference>
<dbReference type="EMBL" id="QPJY01000002">
    <property type="protein sequence ID" value="RCX31868.1"/>
    <property type="molecule type" value="Genomic_DNA"/>
</dbReference>
<evidence type="ECO:0000313" key="10">
    <source>
        <dbReference type="EMBL" id="RCX31868.1"/>
    </source>
</evidence>
<dbReference type="GO" id="GO:0006310">
    <property type="term" value="P:DNA recombination"/>
    <property type="evidence" value="ECO:0007669"/>
    <property type="project" value="UniProtKB-UniRule"/>
</dbReference>
<dbReference type="Gene3D" id="2.40.50.140">
    <property type="entry name" value="Nucleic acid-binding proteins"/>
    <property type="match status" value="1"/>
</dbReference>
<evidence type="ECO:0000256" key="4">
    <source>
        <dbReference type="ARBA" id="ARBA00022763"/>
    </source>
</evidence>
<evidence type="ECO:0000259" key="9">
    <source>
        <dbReference type="Pfam" id="PF11967"/>
    </source>
</evidence>
<evidence type="ECO:0000313" key="11">
    <source>
        <dbReference type="Proteomes" id="UP000252707"/>
    </source>
</evidence>
<proteinExistence type="inferred from homology"/>